<comment type="caution">
    <text evidence="2">The sequence shown here is derived from an EMBL/GenBank/DDBJ whole genome shotgun (WGS) entry which is preliminary data.</text>
</comment>
<keyword evidence="2" id="KW-0012">Acyltransferase</keyword>
<evidence type="ECO:0000259" key="1">
    <source>
        <dbReference type="PROSITE" id="PS51186"/>
    </source>
</evidence>
<protein>
    <submittedName>
        <fullName evidence="2">GNAT family N-acetyltransferase</fullName>
        <ecNumber evidence="2">2.3.-.-</ecNumber>
    </submittedName>
</protein>
<dbReference type="PANTHER" id="PTHR43792">
    <property type="entry name" value="GNAT FAMILY, PUTATIVE (AFU_ORTHOLOGUE AFUA_3G00765)-RELATED-RELATED"/>
    <property type="match status" value="1"/>
</dbReference>
<dbReference type="EMBL" id="JBGMEK010000113">
    <property type="protein sequence ID" value="MFA0813609.1"/>
    <property type="molecule type" value="Genomic_DNA"/>
</dbReference>
<dbReference type="PROSITE" id="PS51186">
    <property type="entry name" value="GNAT"/>
    <property type="match status" value="1"/>
</dbReference>
<dbReference type="EC" id="2.3.-.-" evidence="2"/>
<dbReference type="PANTHER" id="PTHR43792:SF1">
    <property type="entry name" value="N-ACETYLTRANSFERASE DOMAIN-CONTAINING PROTEIN"/>
    <property type="match status" value="1"/>
</dbReference>
<dbReference type="InterPro" id="IPR051531">
    <property type="entry name" value="N-acetyltransferase"/>
</dbReference>
<feature type="domain" description="N-acetyltransferase" evidence="1">
    <location>
        <begin position="12"/>
        <end position="180"/>
    </location>
</feature>
<dbReference type="Proteomes" id="UP001569428">
    <property type="component" value="Unassembled WGS sequence"/>
</dbReference>
<keyword evidence="3" id="KW-1185">Reference proteome</keyword>
<dbReference type="SUPFAM" id="SSF55729">
    <property type="entry name" value="Acyl-CoA N-acyltransferases (Nat)"/>
    <property type="match status" value="1"/>
</dbReference>
<evidence type="ECO:0000313" key="2">
    <source>
        <dbReference type="EMBL" id="MFA0813609.1"/>
    </source>
</evidence>
<sequence>MPELIQPTTEHLQLRQWREEDKPAFAAMNADPCVMEFFPSLLTREESDAGVDRSSAHIEKYGWGFWALELRESGEFLGFVGIKNVTDNLPFAPAVEIGWRLARPFWGKGYASEAARASLHVAFNTLCLNEVVSFTPLQNIRSQKVMERLGMQRDSLVFEHPQVSRESPLLRHCLYRLSASDWKKFDVIGFD</sequence>
<dbReference type="Pfam" id="PF13302">
    <property type="entry name" value="Acetyltransf_3"/>
    <property type="match status" value="1"/>
</dbReference>
<evidence type="ECO:0000313" key="3">
    <source>
        <dbReference type="Proteomes" id="UP001569428"/>
    </source>
</evidence>
<reference evidence="2 3" key="1">
    <citation type="submission" date="2024-08" db="EMBL/GenBank/DDBJ databases">
        <authorList>
            <person name="Ishaq N."/>
        </authorList>
    </citation>
    <scope>NUCLEOTIDE SEQUENCE [LARGE SCALE GENOMIC DNA]</scope>
    <source>
        <strain evidence="2 3">DSM 18651</strain>
    </source>
</reference>
<accession>A0ABV4P6G4</accession>
<dbReference type="InterPro" id="IPR016181">
    <property type="entry name" value="Acyl_CoA_acyltransferase"/>
</dbReference>
<proteinExistence type="predicted"/>
<name>A0ABV4P6G4_9GAMM</name>
<gene>
    <name evidence="2" type="ORF">ACCI49_22220</name>
</gene>
<keyword evidence="2" id="KW-0808">Transferase</keyword>
<dbReference type="Gene3D" id="3.40.630.30">
    <property type="match status" value="1"/>
</dbReference>
<dbReference type="InterPro" id="IPR000182">
    <property type="entry name" value="GNAT_dom"/>
</dbReference>
<dbReference type="GO" id="GO:0016746">
    <property type="term" value="F:acyltransferase activity"/>
    <property type="evidence" value="ECO:0007669"/>
    <property type="project" value="UniProtKB-KW"/>
</dbReference>
<organism evidence="2 3">
    <name type="scientific">Microbulbifer epialgicus</name>
    <dbReference type="NCBI Taxonomy" id="393907"/>
    <lineage>
        <taxon>Bacteria</taxon>
        <taxon>Pseudomonadati</taxon>
        <taxon>Pseudomonadota</taxon>
        <taxon>Gammaproteobacteria</taxon>
        <taxon>Cellvibrionales</taxon>
        <taxon>Microbulbiferaceae</taxon>
        <taxon>Microbulbifer</taxon>
    </lineage>
</organism>
<dbReference type="RefSeq" id="WP_371841424.1">
    <property type="nucleotide sequence ID" value="NZ_JBGMEK010000113.1"/>
</dbReference>